<reference evidence="2 3" key="1">
    <citation type="submission" date="2019-12" db="EMBL/GenBank/DDBJ databases">
        <title>Novel species isolated from a subtropical stream in China.</title>
        <authorList>
            <person name="Lu H."/>
        </authorList>
    </citation>
    <scope>NUCLEOTIDE SEQUENCE [LARGE SCALE GENOMIC DNA]</scope>
    <source>
        <strain evidence="2 3">FT135W</strain>
    </source>
</reference>
<dbReference type="PANTHER" id="PTHR35586:SF1">
    <property type="entry name" value="SLL1691 PROTEIN"/>
    <property type="match status" value="1"/>
</dbReference>
<dbReference type="Proteomes" id="UP000479335">
    <property type="component" value="Unassembled WGS sequence"/>
</dbReference>
<dbReference type="RefSeq" id="WP_161007482.1">
    <property type="nucleotide sequence ID" value="NZ_WWCN01000009.1"/>
</dbReference>
<dbReference type="PANTHER" id="PTHR35586">
    <property type="entry name" value="SLL1691 PROTEIN"/>
    <property type="match status" value="1"/>
</dbReference>
<comment type="caution">
    <text evidence="2">The sequence shown here is derived from an EMBL/GenBank/DDBJ whole genome shotgun (WGS) entry which is preliminary data.</text>
</comment>
<organism evidence="2 3">
    <name type="scientific">Duganella flavida</name>
    <dbReference type="NCBI Taxonomy" id="2692175"/>
    <lineage>
        <taxon>Bacteria</taxon>
        <taxon>Pseudomonadati</taxon>
        <taxon>Pseudomonadota</taxon>
        <taxon>Betaproteobacteria</taxon>
        <taxon>Burkholderiales</taxon>
        <taxon>Oxalobacteraceae</taxon>
        <taxon>Telluria group</taxon>
        <taxon>Duganella</taxon>
    </lineage>
</organism>
<feature type="domain" description="DUF4351" evidence="1">
    <location>
        <begin position="256"/>
        <end position="309"/>
    </location>
</feature>
<dbReference type="EMBL" id="WWCN01000009">
    <property type="protein sequence ID" value="MYM23996.1"/>
    <property type="molecule type" value="Genomic_DNA"/>
</dbReference>
<sequence length="313" mass="36755">MDDDYDTPWKEVVTNYFPEFMAFYFPAVHAAIDWSRPYVFLDQELVALSRDAALGKRILDKLVHVHVLDGGERWVLLHLEVQGWRDSAFAERIFIYHYRVYDRYRKPVVSMAVLADSGKDWRPSSFAYQLFGCEMCLAFPIVKLQDYADRLPELLAHQSPFALVTAAHLLTQQTKRKAGHRHAAKWYLTKLLYERRWDKQRIIDFYHAIDWMMRLPEDLDLQFRDAVYALERREAMPYINNFERAGRKIGRQEGLQEGRQEGRYTLLATMLAKRFGALDPGTLARLATADAERLSEWGLKLLDARTLDEVFRD</sequence>
<proteinExistence type="predicted"/>
<evidence type="ECO:0000313" key="2">
    <source>
        <dbReference type="EMBL" id="MYM23996.1"/>
    </source>
</evidence>
<gene>
    <name evidence="2" type="ORF">GTP46_15195</name>
</gene>
<dbReference type="AlphaFoldDB" id="A0A6L8K9H8"/>
<evidence type="ECO:0000313" key="3">
    <source>
        <dbReference type="Proteomes" id="UP000479335"/>
    </source>
</evidence>
<protein>
    <submittedName>
        <fullName evidence="2">DUF4351 domain-containing protein</fullName>
    </submittedName>
</protein>
<dbReference type="Pfam" id="PF14261">
    <property type="entry name" value="DUF4351"/>
    <property type="match status" value="1"/>
</dbReference>
<dbReference type="InterPro" id="IPR025587">
    <property type="entry name" value="DUF4351"/>
</dbReference>
<accession>A0A6L8K9H8</accession>
<evidence type="ECO:0000259" key="1">
    <source>
        <dbReference type="Pfam" id="PF14261"/>
    </source>
</evidence>
<keyword evidence="3" id="KW-1185">Reference proteome</keyword>
<name>A0A6L8K9H8_9BURK</name>